<gene>
    <name evidence="3" type="ORF">FRACYDRAFT_235667</name>
</gene>
<feature type="region of interest" description="Disordered" evidence="1">
    <location>
        <begin position="93"/>
        <end position="116"/>
    </location>
</feature>
<name>A0A1E7FN81_9STRA</name>
<keyword evidence="2" id="KW-0472">Membrane</keyword>
<dbReference type="Proteomes" id="UP000095751">
    <property type="component" value="Unassembled WGS sequence"/>
</dbReference>
<dbReference type="KEGG" id="fcy:FRACYDRAFT_235667"/>
<reference evidence="3 4" key="1">
    <citation type="submission" date="2016-09" db="EMBL/GenBank/DDBJ databases">
        <title>Extensive genetic diversity and differential bi-allelic expression allows diatom success in the polar Southern Ocean.</title>
        <authorList>
            <consortium name="DOE Joint Genome Institute"/>
            <person name="Mock T."/>
            <person name="Otillar R.P."/>
            <person name="Strauss J."/>
            <person name="Dupont C."/>
            <person name="Frickenhaus S."/>
            <person name="Maumus F."/>
            <person name="Mcmullan M."/>
            <person name="Sanges R."/>
            <person name="Schmutz J."/>
            <person name="Toseland A."/>
            <person name="Valas R."/>
            <person name="Veluchamy A."/>
            <person name="Ward B.J."/>
            <person name="Allen A."/>
            <person name="Barry K."/>
            <person name="Falciatore A."/>
            <person name="Ferrante M."/>
            <person name="Fortunato A.E."/>
            <person name="Gloeckner G."/>
            <person name="Gruber A."/>
            <person name="Hipkin R."/>
            <person name="Janech M."/>
            <person name="Kroth P."/>
            <person name="Leese F."/>
            <person name="Lindquist E."/>
            <person name="Lyon B.R."/>
            <person name="Martin J."/>
            <person name="Mayer C."/>
            <person name="Parker M."/>
            <person name="Quesneville H."/>
            <person name="Raymond J."/>
            <person name="Uhlig C."/>
            <person name="Valentin K.U."/>
            <person name="Worden A.Z."/>
            <person name="Armbrust E.V."/>
            <person name="Bowler C."/>
            <person name="Green B."/>
            <person name="Moulton V."/>
            <person name="Van Oosterhout C."/>
            <person name="Grigoriev I."/>
        </authorList>
    </citation>
    <scope>NUCLEOTIDE SEQUENCE [LARGE SCALE GENOMIC DNA]</scope>
    <source>
        <strain evidence="3 4">CCMP1102</strain>
    </source>
</reference>
<dbReference type="AlphaFoldDB" id="A0A1E7FN81"/>
<evidence type="ECO:0000313" key="4">
    <source>
        <dbReference type="Proteomes" id="UP000095751"/>
    </source>
</evidence>
<organism evidence="3 4">
    <name type="scientific">Fragilariopsis cylindrus CCMP1102</name>
    <dbReference type="NCBI Taxonomy" id="635003"/>
    <lineage>
        <taxon>Eukaryota</taxon>
        <taxon>Sar</taxon>
        <taxon>Stramenopiles</taxon>
        <taxon>Ochrophyta</taxon>
        <taxon>Bacillariophyta</taxon>
        <taxon>Bacillariophyceae</taxon>
        <taxon>Bacillariophycidae</taxon>
        <taxon>Bacillariales</taxon>
        <taxon>Bacillariaceae</taxon>
        <taxon>Fragilariopsis</taxon>
    </lineage>
</organism>
<feature type="compositionally biased region" description="Polar residues" evidence="1">
    <location>
        <begin position="93"/>
        <end position="102"/>
    </location>
</feature>
<dbReference type="EMBL" id="KV784355">
    <property type="protein sequence ID" value="OEU19607.1"/>
    <property type="molecule type" value="Genomic_DNA"/>
</dbReference>
<keyword evidence="2" id="KW-0812">Transmembrane</keyword>
<accession>A0A1E7FN81</accession>
<feature type="transmembrane region" description="Helical" evidence="2">
    <location>
        <begin position="131"/>
        <end position="149"/>
    </location>
</feature>
<sequence length="156" mass="17278">MPDDNPHRRDYYRSRFIRPSPSVSTMLPPPTTSELKRVNNIKNNSKAWTKTKGMSIFGFGTIVIGVAISKNNFNINILKNNYNAENEIEGSGSNYINASPNNSKSSSDGSTISRDSTTDDRTVLIETMQKLLTIIIGTILTIPVSVIICRRAVRGK</sequence>
<evidence type="ECO:0000313" key="3">
    <source>
        <dbReference type="EMBL" id="OEU19607.1"/>
    </source>
</evidence>
<dbReference type="InParanoid" id="A0A1E7FN81"/>
<protein>
    <submittedName>
        <fullName evidence="3">Uncharacterized protein</fullName>
    </submittedName>
</protein>
<evidence type="ECO:0000256" key="2">
    <source>
        <dbReference type="SAM" id="Phobius"/>
    </source>
</evidence>
<keyword evidence="4" id="KW-1185">Reference proteome</keyword>
<proteinExistence type="predicted"/>
<feature type="compositionally biased region" description="Low complexity" evidence="1">
    <location>
        <begin position="103"/>
        <end position="115"/>
    </location>
</feature>
<evidence type="ECO:0000256" key="1">
    <source>
        <dbReference type="SAM" id="MobiDB-lite"/>
    </source>
</evidence>
<keyword evidence="2" id="KW-1133">Transmembrane helix</keyword>